<sequence>MELDSESSLKMIGETMSCTFIQNLVIIPTSMSVLSPKLTSSKYKSEWILSSRSLTSPCVSQTISQSSLYMNRSENDSEQQSSSLEFSRRSVLLQSIAGALAIPTGVMSAPQSARSELAQLETKRRRFGENERIFDTKSGSFLPPRADRLLANGRFNSRLLLVGEIHTHPLHHRIQLDLIKSLHRSTLQNRQPMAIGFEHFYRQHQAYLDAFIDGRVSLSKLIQLTKWSETFGFDIALWTPILRYARANHIRLIGLNVPIGVARLVSQRGLENLPHQLLDLLPEIDLTNASHRARFEVSINGAHGGMNDEMKWKYYQTVALWDEYMAESASRYLHSEPEGVLTVLAGAAHIEGRTGIPDRITKRTGIKSFTVLPQSVNWTVDLLPAIDQPKGRDTADWLWYTQREIDLV</sequence>
<dbReference type="Pfam" id="PF04187">
    <property type="entry name" value="Cofac_haem_bdg"/>
    <property type="match status" value="1"/>
</dbReference>
<dbReference type="Gene3D" id="3.40.50.11550">
    <property type="match status" value="1"/>
</dbReference>
<gene>
    <name evidence="2" type="ORF">TOLI1172_LOCUS9315</name>
</gene>
<accession>A0A7S1EUR9</accession>
<proteinExistence type="predicted"/>
<dbReference type="InterPro" id="IPR007314">
    <property type="entry name" value="Cofac_haem-bd_dom"/>
</dbReference>
<dbReference type="SUPFAM" id="SSF159501">
    <property type="entry name" value="EreA/ChaN-like"/>
    <property type="match status" value="1"/>
</dbReference>
<feature type="domain" description="Haem-binding uptake Tiki superfamily ChaN" evidence="1">
    <location>
        <begin position="157"/>
        <end position="360"/>
    </location>
</feature>
<reference evidence="2" key="1">
    <citation type="submission" date="2021-01" db="EMBL/GenBank/DDBJ databases">
        <authorList>
            <person name="Corre E."/>
            <person name="Pelletier E."/>
            <person name="Niang G."/>
            <person name="Scheremetjew M."/>
            <person name="Finn R."/>
            <person name="Kale V."/>
            <person name="Holt S."/>
            <person name="Cochrane G."/>
            <person name="Meng A."/>
            <person name="Brown T."/>
            <person name="Cohen L."/>
        </authorList>
    </citation>
    <scope>NUCLEOTIDE SEQUENCE</scope>
    <source>
        <strain evidence="2">CCMP3278</strain>
    </source>
</reference>
<dbReference type="EMBL" id="HBFP01012904">
    <property type="protein sequence ID" value="CAD8824916.1"/>
    <property type="molecule type" value="Transcribed_RNA"/>
</dbReference>
<protein>
    <recommendedName>
        <fullName evidence="1">Haem-binding uptake Tiki superfamily ChaN domain-containing protein</fullName>
    </recommendedName>
</protein>
<dbReference type="AlphaFoldDB" id="A0A7S1EUR9"/>
<dbReference type="CDD" id="cd14727">
    <property type="entry name" value="ChanN-like"/>
    <property type="match status" value="1"/>
</dbReference>
<evidence type="ECO:0000259" key="1">
    <source>
        <dbReference type="Pfam" id="PF04187"/>
    </source>
</evidence>
<name>A0A7S1EUR9_9RHOD</name>
<organism evidence="2">
    <name type="scientific">Timspurckia oligopyrenoides</name>
    <dbReference type="NCBI Taxonomy" id="708627"/>
    <lineage>
        <taxon>Eukaryota</taxon>
        <taxon>Rhodophyta</taxon>
        <taxon>Bangiophyceae</taxon>
        <taxon>Porphyridiales</taxon>
        <taxon>Porphyridiaceae</taxon>
        <taxon>Timspurckia</taxon>
    </lineage>
</organism>
<evidence type="ECO:0000313" key="2">
    <source>
        <dbReference type="EMBL" id="CAD8824916.1"/>
    </source>
</evidence>